<dbReference type="GO" id="GO:0015920">
    <property type="term" value="P:lipopolysaccharide transport"/>
    <property type="evidence" value="ECO:0007669"/>
    <property type="project" value="TreeGrafter"/>
</dbReference>
<dbReference type="PANTHER" id="PTHR36504:SF1">
    <property type="entry name" value="LIPOPOLYSACCHARIDE EXPORT SYSTEM PROTEIN LPTA"/>
    <property type="match status" value="1"/>
</dbReference>
<proteinExistence type="predicted"/>
<dbReference type="PANTHER" id="PTHR36504">
    <property type="entry name" value="LIPOPOLYSACCHARIDE EXPORT SYSTEM PROTEIN LPTA"/>
    <property type="match status" value="1"/>
</dbReference>
<dbReference type="InterPro" id="IPR052037">
    <property type="entry name" value="LPS_export_LptA"/>
</dbReference>
<accession>U5BLS3</accession>
<name>U5BLS3_9BACT</name>
<dbReference type="GO" id="GO:0017089">
    <property type="term" value="F:glycolipid transfer activity"/>
    <property type="evidence" value="ECO:0007669"/>
    <property type="project" value="TreeGrafter"/>
</dbReference>
<dbReference type="GO" id="GO:0030288">
    <property type="term" value="C:outer membrane-bounded periplasmic space"/>
    <property type="evidence" value="ECO:0007669"/>
    <property type="project" value="TreeGrafter"/>
</dbReference>
<dbReference type="PATRIC" id="fig|1123057.7.peg.3705"/>
<evidence type="ECO:0000256" key="1">
    <source>
        <dbReference type="ARBA" id="ARBA00022729"/>
    </source>
</evidence>
<dbReference type="Gene3D" id="2.60.450.10">
    <property type="entry name" value="Lipopolysaccharide (LPS) transport protein A like domain"/>
    <property type="match status" value="2"/>
</dbReference>
<protein>
    <recommendedName>
        <fullName evidence="2">Organic solvent tolerance-like N-terminal domain-containing protein</fullName>
    </recommendedName>
</protein>
<evidence type="ECO:0000259" key="2">
    <source>
        <dbReference type="Pfam" id="PF13100"/>
    </source>
</evidence>
<comment type="caution">
    <text evidence="3">The sequence shown here is derived from an EMBL/GenBank/DDBJ whole genome shotgun (WGS) entry which is preliminary data.</text>
</comment>
<organism evidence="3 4">
    <name type="scientific">Rhodonellum psychrophilum GCM71 = DSM 17998</name>
    <dbReference type="NCBI Taxonomy" id="1123057"/>
    <lineage>
        <taxon>Bacteria</taxon>
        <taxon>Pseudomonadati</taxon>
        <taxon>Bacteroidota</taxon>
        <taxon>Cytophagia</taxon>
        <taxon>Cytophagales</taxon>
        <taxon>Cytophagaceae</taxon>
        <taxon>Rhodonellum</taxon>
    </lineage>
</organism>
<evidence type="ECO:0000313" key="3">
    <source>
        <dbReference type="EMBL" id="ERM81430.1"/>
    </source>
</evidence>
<evidence type="ECO:0000313" key="4">
    <source>
        <dbReference type="Proteomes" id="UP000016843"/>
    </source>
</evidence>
<keyword evidence="4" id="KW-1185">Reference proteome</keyword>
<feature type="domain" description="Organic solvent tolerance-like N-terminal" evidence="2">
    <location>
        <begin position="60"/>
        <end position="196"/>
    </location>
</feature>
<dbReference type="eggNOG" id="COG1452">
    <property type="taxonomic scope" value="Bacteria"/>
</dbReference>
<keyword evidence="1" id="KW-0732">Signal</keyword>
<dbReference type="EMBL" id="AWXR01000051">
    <property type="protein sequence ID" value="ERM81430.1"/>
    <property type="molecule type" value="Genomic_DNA"/>
</dbReference>
<dbReference type="InterPro" id="IPR005653">
    <property type="entry name" value="OstA-like_N"/>
</dbReference>
<dbReference type="Proteomes" id="UP000016843">
    <property type="component" value="Unassembled WGS sequence"/>
</dbReference>
<dbReference type="Pfam" id="PF13100">
    <property type="entry name" value="OstA_2"/>
    <property type="match status" value="1"/>
</dbReference>
<dbReference type="GO" id="GO:0009279">
    <property type="term" value="C:cell outer membrane"/>
    <property type="evidence" value="ECO:0007669"/>
    <property type="project" value="TreeGrafter"/>
</dbReference>
<sequence length="555" mass="64075">MNQKYHFWLILPLTNSQMIKNTLILLFILLSYSPQGLFAQAGNMLEIQQAEVLLGARGFERLIGDVKMKHQNSLIYCDSAHFYRAENMAKLFGNVRIIDQKDPVTTTSRYAEYDGNTRVAKLRNKVVFKNESTTLYTDFLDYNRATGIANYFNDGKVVDSTNVLTSENGEYETALEKITFTDKVDLVNPDYTLKTDYLIYRTIPKTAETISITNIISKDGNKLNAQKGSFYDTENKIFTFYEGDAESETSRVSAETLYYDEGKNYYEGKVNVSVYNKEREVEIFGEEGKYWEERKYSEVYGNALVRKYFESDTLYMIADTLISQDHELAEQRHLLAFNKVQLMKADLYGVADSMAYIYADSTIHLYQDPVLWNNKSQITADSIHFVIANENIETAFLKQKAFVITKDTLNNFNQIKGRRMTGNFLDGKMSKLDVEGNGESLYFDLLNDSTLRGVNKLLCARILMYFTDGEISKINHLIKPEGSFTPPHMMKEELKKLEGFVWREEEKPSMEIINAWRKPKERDPGRFDFFNEPNVVIPAPTDEEIQKALLEKQKK</sequence>
<reference evidence="3 4" key="1">
    <citation type="journal article" date="2013" name="Genome Announc.">
        <title>Draft Genome Sequence of the Psychrophilic and Alkaliphilic Rhodonellum psychrophilum Strain GCM71T.</title>
        <authorList>
            <person name="Hauptmann A.L."/>
            <person name="Glaring M.A."/>
            <person name="Hallin P.F."/>
            <person name="Prieme A."/>
            <person name="Stougaard P."/>
        </authorList>
    </citation>
    <scope>NUCLEOTIDE SEQUENCE [LARGE SCALE GENOMIC DNA]</scope>
    <source>
        <strain evidence="3 4">GCM71</strain>
    </source>
</reference>
<dbReference type="AlphaFoldDB" id="U5BLS3"/>
<gene>
    <name evidence="3" type="ORF">P872_09425</name>
</gene>